<proteinExistence type="predicted"/>
<dbReference type="HOGENOM" id="CLU_1531960_0_0_6"/>
<organism evidence="1">
    <name type="scientific">Yersinia pestis</name>
    <dbReference type="NCBI Taxonomy" id="632"/>
    <lineage>
        <taxon>Bacteria</taxon>
        <taxon>Pseudomonadati</taxon>
        <taxon>Pseudomonadota</taxon>
        <taxon>Gammaproteobacteria</taxon>
        <taxon>Enterobacterales</taxon>
        <taxon>Yersiniaceae</taxon>
        <taxon>Yersinia</taxon>
    </lineage>
</organism>
<keyword evidence="1" id="KW-0449">Lipoprotein</keyword>
<dbReference type="IntAct" id="A0A1U8QJX3">
    <property type="interactions" value="2"/>
</dbReference>
<geneLocation type="plasmid" evidence="1">
    <name>pG8786</name>
</geneLocation>
<protein>
    <submittedName>
        <fullName evidence="1">Uncharacterized protein</fullName>
    </submittedName>
</protein>
<keyword evidence="1" id="KW-0614">Plasmid</keyword>
<keyword evidence="1" id="KW-0378">Hydrolase</keyword>
<dbReference type="GO" id="GO:0004527">
    <property type="term" value="F:exonuclease activity"/>
    <property type="evidence" value="ECO:0007669"/>
    <property type="project" value="UniProtKB-KW"/>
</dbReference>
<keyword evidence="1" id="KW-0255">Endonuclease</keyword>
<dbReference type="EMBL" id="AJ698720">
    <property type="protein sequence ID" value="CAG27542.1"/>
    <property type="molecule type" value="Genomic_DNA"/>
</dbReference>
<sequence>MRQGRTAFCKDVGAFVAIAHICGLRCVGFGKHQVADNAESRIFPGGHKAIDAVPAVEAHHQRVFFQHAIHLMAGGLQPFIGFIAGDGTPLTVTKTDEIWRVGENEIDSIIRKAGHDMDAITLDKSGHGSSPFSNAAPVTPCRYDSRAKSGECRGGAASRSAVKKPTLAGRFDGEN</sequence>
<dbReference type="AlphaFoldDB" id="A0A1U8QJX3"/>
<keyword evidence="1" id="KW-0540">Nuclease</keyword>
<accession>Q65AD4</accession>
<reference evidence="1" key="1">
    <citation type="journal article" date="2004" name="Infect. Immun.">
        <title>Structural organization of the pFra virulence-associated plasmid of rhamnose-positive Yersinia pestis.</title>
        <authorList>
            <person name="Golubov A."/>
            <person name="Neubauer H."/>
            <person name="Nolting C."/>
            <person name="Heesemann J."/>
            <person name="Rakin A."/>
        </authorList>
    </citation>
    <scope>NUCLEOTIDE SEQUENCE [LARGE SCALE GENOMIC DNA]</scope>
    <source>
        <plasmid evidence="1">pG8786</plasmid>
    </source>
</reference>
<keyword evidence="1" id="KW-0269">Exonuclease</keyword>
<evidence type="ECO:0000313" key="1">
    <source>
        <dbReference type="EMBL" id="CAG27542.1"/>
    </source>
</evidence>
<dbReference type="GO" id="GO:0004519">
    <property type="term" value="F:endonuclease activity"/>
    <property type="evidence" value="ECO:0007669"/>
    <property type="project" value="UniProtKB-KW"/>
</dbReference>
<dbReference type="EnsemblBacteria" id="AAS58737">
    <property type="protein sequence ID" value="AAS58737"/>
    <property type="gene ID" value="YP_pMT106"/>
</dbReference>
<accession>A0A1U8QJX3</accession>
<accession>Q74YH2</accession>
<name>A0A1U8QJX3_YERPE</name>
<accession>Q9ZGY7</accession>